<dbReference type="PANTHER" id="PTHR36766">
    <property type="entry name" value="PLANT BROAD-SPECTRUM MILDEW RESISTANCE PROTEIN RPW8"/>
    <property type="match status" value="1"/>
</dbReference>
<sequence>MMPPRFGRLKNLQLVTDFVVSKDLRSSKISKLGQLSHHQGSFPSKLQSVVITNCNNLTPQKQWGLHGMKYLICFKIEGGCSEAELFPEEQLLPNTLTSIRISGFPNLINLCEGLHSLTSLKKLEIGCCVKLELMPKEGLYLNLHSRVITNCTNLMPQKKWSIHGMKSLTCIKIDGGCSKLVVFPQGVLPNTLTYLCIRNLQNLINLGEGLHSPTSLKKLKIKHCKKLNKLMPKEGFPLKLQSLFITDCESILPSTEWGLHGMKSLAHFMITGGCSTMELFPERGLLPDSLISLCISRLPDLKYLVNGLQHLTSLKKLGIDCCKKLELIQAKGLPAFLSSLRIRKCSLLALRCDLQID</sequence>
<keyword evidence="3" id="KW-1185">Reference proteome</keyword>
<dbReference type="PANTHER" id="PTHR36766:SF70">
    <property type="entry name" value="DISEASE RESISTANCE PROTEIN RGA4"/>
    <property type="match status" value="1"/>
</dbReference>
<evidence type="ECO:0000256" key="1">
    <source>
        <dbReference type="ARBA" id="ARBA00022821"/>
    </source>
</evidence>
<name>A0AAW0JGX4_QUESU</name>
<protein>
    <submittedName>
        <fullName evidence="2">Disease resistance protein</fullName>
    </submittedName>
</protein>
<evidence type="ECO:0000313" key="3">
    <source>
        <dbReference type="Proteomes" id="UP000237347"/>
    </source>
</evidence>
<dbReference type="AlphaFoldDB" id="A0AAW0JGX4"/>
<organism evidence="2 3">
    <name type="scientific">Quercus suber</name>
    <name type="common">Cork oak</name>
    <dbReference type="NCBI Taxonomy" id="58331"/>
    <lineage>
        <taxon>Eukaryota</taxon>
        <taxon>Viridiplantae</taxon>
        <taxon>Streptophyta</taxon>
        <taxon>Embryophyta</taxon>
        <taxon>Tracheophyta</taxon>
        <taxon>Spermatophyta</taxon>
        <taxon>Magnoliopsida</taxon>
        <taxon>eudicotyledons</taxon>
        <taxon>Gunneridae</taxon>
        <taxon>Pentapetalae</taxon>
        <taxon>rosids</taxon>
        <taxon>fabids</taxon>
        <taxon>Fagales</taxon>
        <taxon>Fagaceae</taxon>
        <taxon>Quercus</taxon>
    </lineage>
</organism>
<dbReference type="Proteomes" id="UP000237347">
    <property type="component" value="Unassembled WGS sequence"/>
</dbReference>
<proteinExistence type="predicted"/>
<dbReference type="Gene3D" id="3.80.10.10">
    <property type="entry name" value="Ribonuclease Inhibitor"/>
    <property type="match status" value="2"/>
</dbReference>
<comment type="caution">
    <text evidence="2">The sequence shown here is derived from an EMBL/GenBank/DDBJ whole genome shotgun (WGS) entry which is preliminary data.</text>
</comment>
<dbReference type="EMBL" id="PKMF04000553">
    <property type="protein sequence ID" value="KAK7826158.1"/>
    <property type="molecule type" value="Genomic_DNA"/>
</dbReference>
<keyword evidence="1" id="KW-0611">Plant defense</keyword>
<dbReference type="SUPFAM" id="SSF52058">
    <property type="entry name" value="L domain-like"/>
    <property type="match status" value="1"/>
</dbReference>
<gene>
    <name evidence="2" type="ORF">CFP56_032402</name>
</gene>
<dbReference type="GO" id="GO:0006952">
    <property type="term" value="P:defense response"/>
    <property type="evidence" value="ECO:0007669"/>
    <property type="project" value="UniProtKB-KW"/>
</dbReference>
<dbReference type="InterPro" id="IPR032675">
    <property type="entry name" value="LRR_dom_sf"/>
</dbReference>
<reference evidence="2 3" key="1">
    <citation type="journal article" date="2018" name="Sci. Data">
        <title>The draft genome sequence of cork oak.</title>
        <authorList>
            <person name="Ramos A.M."/>
            <person name="Usie A."/>
            <person name="Barbosa P."/>
            <person name="Barros P.M."/>
            <person name="Capote T."/>
            <person name="Chaves I."/>
            <person name="Simoes F."/>
            <person name="Abreu I."/>
            <person name="Carrasquinho I."/>
            <person name="Faro C."/>
            <person name="Guimaraes J.B."/>
            <person name="Mendonca D."/>
            <person name="Nobrega F."/>
            <person name="Rodrigues L."/>
            <person name="Saibo N.J.M."/>
            <person name="Varela M.C."/>
            <person name="Egas C."/>
            <person name="Matos J."/>
            <person name="Miguel C.M."/>
            <person name="Oliveira M.M."/>
            <person name="Ricardo C.P."/>
            <person name="Goncalves S."/>
        </authorList>
    </citation>
    <scope>NUCLEOTIDE SEQUENCE [LARGE SCALE GENOMIC DNA]</scope>
    <source>
        <strain evidence="3">cv. HL8</strain>
    </source>
</reference>
<evidence type="ECO:0000313" key="2">
    <source>
        <dbReference type="EMBL" id="KAK7826158.1"/>
    </source>
</evidence>
<accession>A0AAW0JGX4</accession>